<dbReference type="EMBL" id="JBHSGF010000004">
    <property type="protein sequence ID" value="MFC4554991.1"/>
    <property type="molecule type" value="Genomic_DNA"/>
</dbReference>
<name>A0ABV9D9D9_9MICO</name>
<evidence type="ECO:0000313" key="2">
    <source>
        <dbReference type="EMBL" id="MFC4554991.1"/>
    </source>
</evidence>
<dbReference type="InterPro" id="IPR052519">
    <property type="entry name" value="Euk-type_GlcNAc_Kinase"/>
</dbReference>
<proteinExistence type="predicted"/>
<dbReference type="PANTHER" id="PTHR43190">
    <property type="entry name" value="N-ACETYL-D-GLUCOSAMINE KINASE"/>
    <property type="match status" value="1"/>
</dbReference>
<accession>A0ABV9D9D9</accession>
<keyword evidence="3" id="KW-1185">Reference proteome</keyword>
<keyword evidence="2" id="KW-0808">Transferase</keyword>
<sequence>MPATPEDVCVVGLDVGGTSTRAVVATREGAVARATGPGSNPVSLGYAVALATWEALADEALDDYAARHGHRPRVEHCVVGGAGAGSYPAEEPAALERLRLVTGARRRPTLTSDVVVAFASVSDGADGLVVVAGTGAVAARVRDFRLSAFVDGNGWFVGDAGSGHWIGVEAVKAALATFQAGPRTALAAAVADAAGLALEWSALVQWVYGRPPRALAALAPVVRDAAAAGDAVATDILDRAAAALVASLARLDPAADDGAVVLAGTIARSEDLLHGRLARAITARWGLGVRAGGDGAMGAARIAWREVDAAG</sequence>
<comment type="caution">
    <text evidence="2">The sequence shown here is derived from an EMBL/GenBank/DDBJ whole genome shotgun (WGS) entry which is preliminary data.</text>
</comment>
<dbReference type="GO" id="GO:0016301">
    <property type="term" value="F:kinase activity"/>
    <property type="evidence" value="ECO:0007669"/>
    <property type="project" value="UniProtKB-KW"/>
</dbReference>
<protein>
    <submittedName>
        <fullName evidence="2">N-acetylglucosamine kinase</fullName>
    </submittedName>
</protein>
<organism evidence="2 3">
    <name type="scientific">Georgenia faecalis</name>
    <dbReference type="NCBI Taxonomy" id="2483799"/>
    <lineage>
        <taxon>Bacteria</taxon>
        <taxon>Bacillati</taxon>
        <taxon>Actinomycetota</taxon>
        <taxon>Actinomycetes</taxon>
        <taxon>Micrococcales</taxon>
        <taxon>Bogoriellaceae</taxon>
        <taxon>Georgenia</taxon>
    </lineage>
</organism>
<reference evidence="3" key="1">
    <citation type="journal article" date="2019" name="Int. J. Syst. Evol. Microbiol.">
        <title>The Global Catalogue of Microorganisms (GCM) 10K type strain sequencing project: providing services to taxonomists for standard genome sequencing and annotation.</title>
        <authorList>
            <consortium name="The Broad Institute Genomics Platform"/>
            <consortium name="The Broad Institute Genome Sequencing Center for Infectious Disease"/>
            <person name="Wu L."/>
            <person name="Ma J."/>
        </authorList>
    </citation>
    <scope>NUCLEOTIDE SEQUENCE [LARGE SCALE GENOMIC DNA]</scope>
    <source>
        <strain evidence="3">JCM 3369</strain>
    </source>
</reference>
<evidence type="ECO:0000313" key="3">
    <source>
        <dbReference type="Proteomes" id="UP001595955"/>
    </source>
</evidence>
<dbReference type="Pfam" id="PF01869">
    <property type="entry name" value="BcrAD_BadFG"/>
    <property type="match status" value="1"/>
</dbReference>
<dbReference type="Gene3D" id="3.30.420.40">
    <property type="match status" value="2"/>
</dbReference>
<dbReference type="RefSeq" id="WP_122824000.1">
    <property type="nucleotide sequence ID" value="NZ_CP033325.1"/>
</dbReference>
<evidence type="ECO:0000259" key="1">
    <source>
        <dbReference type="Pfam" id="PF01869"/>
    </source>
</evidence>
<dbReference type="PANTHER" id="PTHR43190:SF3">
    <property type="entry name" value="N-ACETYL-D-GLUCOSAMINE KINASE"/>
    <property type="match status" value="1"/>
</dbReference>
<keyword evidence="2" id="KW-0418">Kinase</keyword>
<dbReference type="InterPro" id="IPR043129">
    <property type="entry name" value="ATPase_NBD"/>
</dbReference>
<dbReference type="SUPFAM" id="SSF53067">
    <property type="entry name" value="Actin-like ATPase domain"/>
    <property type="match status" value="2"/>
</dbReference>
<feature type="domain" description="ATPase BadF/BadG/BcrA/BcrD type" evidence="1">
    <location>
        <begin position="11"/>
        <end position="301"/>
    </location>
</feature>
<dbReference type="Proteomes" id="UP001595955">
    <property type="component" value="Unassembled WGS sequence"/>
</dbReference>
<gene>
    <name evidence="2" type="ORF">ACFO3F_07005</name>
</gene>
<dbReference type="InterPro" id="IPR002731">
    <property type="entry name" value="ATPase_BadF"/>
</dbReference>